<dbReference type="EMBL" id="MU267933">
    <property type="protein sequence ID" value="KAH7907156.1"/>
    <property type="molecule type" value="Genomic_DNA"/>
</dbReference>
<protein>
    <submittedName>
        <fullName evidence="1">Uncharacterized protein</fullName>
    </submittedName>
</protein>
<gene>
    <name evidence="1" type="ORF">BJ138DRAFT_1160813</name>
</gene>
<evidence type="ECO:0000313" key="2">
    <source>
        <dbReference type="Proteomes" id="UP000790377"/>
    </source>
</evidence>
<sequence>MMSASAVIFTEAPSGNTLSHREGKKNGRTTAFYVALATCISDSWLTSISILELLQRNLSHNPAASKEFMMDPHIQKIESLNELSTMLDGAEQLVEDGYKHWPSDLPAGRC</sequence>
<organism evidence="1 2">
    <name type="scientific">Hygrophoropsis aurantiaca</name>
    <dbReference type="NCBI Taxonomy" id="72124"/>
    <lineage>
        <taxon>Eukaryota</taxon>
        <taxon>Fungi</taxon>
        <taxon>Dikarya</taxon>
        <taxon>Basidiomycota</taxon>
        <taxon>Agaricomycotina</taxon>
        <taxon>Agaricomycetes</taxon>
        <taxon>Agaricomycetidae</taxon>
        <taxon>Boletales</taxon>
        <taxon>Coniophorineae</taxon>
        <taxon>Hygrophoropsidaceae</taxon>
        <taxon>Hygrophoropsis</taxon>
    </lineage>
</organism>
<proteinExistence type="predicted"/>
<name>A0ACB8A1P4_9AGAM</name>
<reference evidence="1" key="1">
    <citation type="journal article" date="2021" name="New Phytol.">
        <title>Evolutionary innovations through gain and loss of genes in the ectomycorrhizal Boletales.</title>
        <authorList>
            <person name="Wu G."/>
            <person name="Miyauchi S."/>
            <person name="Morin E."/>
            <person name="Kuo A."/>
            <person name="Drula E."/>
            <person name="Varga T."/>
            <person name="Kohler A."/>
            <person name="Feng B."/>
            <person name="Cao Y."/>
            <person name="Lipzen A."/>
            <person name="Daum C."/>
            <person name="Hundley H."/>
            <person name="Pangilinan J."/>
            <person name="Johnson J."/>
            <person name="Barry K."/>
            <person name="LaButti K."/>
            <person name="Ng V."/>
            <person name="Ahrendt S."/>
            <person name="Min B."/>
            <person name="Choi I.G."/>
            <person name="Park H."/>
            <person name="Plett J.M."/>
            <person name="Magnuson J."/>
            <person name="Spatafora J.W."/>
            <person name="Nagy L.G."/>
            <person name="Henrissat B."/>
            <person name="Grigoriev I.V."/>
            <person name="Yang Z.L."/>
            <person name="Xu J."/>
            <person name="Martin F.M."/>
        </authorList>
    </citation>
    <scope>NUCLEOTIDE SEQUENCE</scope>
    <source>
        <strain evidence="1">ATCC 28755</strain>
    </source>
</reference>
<dbReference type="Proteomes" id="UP000790377">
    <property type="component" value="Unassembled WGS sequence"/>
</dbReference>
<evidence type="ECO:0000313" key="1">
    <source>
        <dbReference type="EMBL" id="KAH7907156.1"/>
    </source>
</evidence>
<accession>A0ACB8A1P4</accession>
<comment type="caution">
    <text evidence="1">The sequence shown here is derived from an EMBL/GenBank/DDBJ whole genome shotgun (WGS) entry which is preliminary data.</text>
</comment>
<keyword evidence="2" id="KW-1185">Reference proteome</keyword>